<dbReference type="CDD" id="cd00564">
    <property type="entry name" value="TMP_TenI"/>
    <property type="match status" value="1"/>
</dbReference>
<dbReference type="GO" id="GO:0009228">
    <property type="term" value="P:thiamine biosynthetic process"/>
    <property type="evidence" value="ECO:0007669"/>
    <property type="project" value="UniProtKB-KW"/>
</dbReference>
<evidence type="ECO:0000259" key="1">
    <source>
        <dbReference type="Pfam" id="PF02581"/>
    </source>
</evidence>
<dbReference type="Pfam" id="PF02581">
    <property type="entry name" value="TMP-TENI"/>
    <property type="match status" value="1"/>
</dbReference>
<reference evidence="3" key="1">
    <citation type="submission" date="2018-11" db="EMBL/GenBank/DDBJ databases">
        <title>Chitinophaga lutea sp.nov., isolate from arsenic contaminated soil.</title>
        <authorList>
            <person name="Zong Y."/>
        </authorList>
    </citation>
    <scope>NUCLEOTIDE SEQUENCE [LARGE SCALE GENOMIC DNA]</scope>
    <source>
        <strain evidence="3">YLT18</strain>
    </source>
</reference>
<comment type="caution">
    <text evidence="2">The sequence shown here is derived from an EMBL/GenBank/DDBJ whole genome shotgun (WGS) entry which is preliminary data.</text>
</comment>
<dbReference type="OrthoDB" id="194683at2"/>
<dbReference type="EMBL" id="RMBX01000015">
    <property type="protein sequence ID" value="RPD38451.1"/>
    <property type="molecule type" value="Genomic_DNA"/>
</dbReference>
<dbReference type="Proteomes" id="UP000279089">
    <property type="component" value="Unassembled WGS sequence"/>
</dbReference>
<dbReference type="InterPro" id="IPR013785">
    <property type="entry name" value="Aldolase_TIM"/>
</dbReference>
<dbReference type="SUPFAM" id="SSF51391">
    <property type="entry name" value="Thiamin phosphate synthase"/>
    <property type="match status" value="1"/>
</dbReference>
<organism evidence="2 3">
    <name type="scientific">Chitinophaga barathri</name>
    <dbReference type="NCBI Taxonomy" id="1647451"/>
    <lineage>
        <taxon>Bacteria</taxon>
        <taxon>Pseudomonadati</taxon>
        <taxon>Bacteroidota</taxon>
        <taxon>Chitinophagia</taxon>
        <taxon>Chitinophagales</taxon>
        <taxon>Chitinophagaceae</taxon>
        <taxon>Chitinophaga</taxon>
    </lineage>
</organism>
<dbReference type="InterPro" id="IPR022998">
    <property type="entry name" value="ThiamineP_synth_TenI"/>
</dbReference>
<proteinExistence type="predicted"/>
<accession>A0A3N4M5E1</accession>
<sequence length="199" mass="21680">MIWVVTAPDTVPDEASILYDLFSAGLETLLLRKPGWSATEYEALVQNVPPGFRNRIMLAGYPELVEPYGLKGLHLSERLRGIIPSRETAVFRASGFFVSTSIHSAGEFSANGSAMTNNTPSDWDYLLLGPVFDSISKAGYRAQHFDDVPYNAIGIGGITPCNAGKVKGMGFYGAALLGAVWQEPEQAVEVFMKAKQSWE</sequence>
<feature type="domain" description="Thiamine phosphate synthase/TenI" evidence="1">
    <location>
        <begin position="12"/>
        <end position="179"/>
    </location>
</feature>
<gene>
    <name evidence="2" type="ORF">EG028_24585</name>
</gene>
<evidence type="ECO:0000313" key="3">
    <source>
        <dbReference type="Proteomes" id="UP000279089"/>
    </source>
</evidence>
<evidence type="ECO:0000313" key="2">
    <source>
        <dbReference type="EMBL" id="RPD38451.1"/>
    </source>
</evidence>
<dbReference type="InterPro" id="IPR036206">
    <property type="entry name" value="ThiamineP_synth_sf"/>
</dbReference>
<keyword evidence="3" id="KW-1185">Reference proteome</keyword>
<dbReference type="RefSeq" id="WP_120518948.1">
    <property type="nucleotide sequence ID" value="NZ_QXZY01000015.1"/>
</dbReference>
<protein>
    <submittedName>
        <fullName evidence="2">Thiamine phosphate synthase</fullName>
    </submittedName>
</protein>
<dbReference type="Gene3D" id="3.20.20.70">
    <property type="entry name" value="Aldolase class I"/>
    <property type="match status" value="1"/>
</dbReference>
<dbReference type="AlphaFoldDB" id="A0A3N4M5E1"/>
<name>A0A3N4M5E1_9BACT</name>